<dbReference type="InterPro" id="IPR039760">
    <property type="entry name" value="MOFRL_protein"/>
</dbReference>
<protein>
    <submittedName>
        <fullName evidence="3">Glycerate dehydrogenase</fullName>
    </submittedName>
</protein>
<dbReference type="InterPro" id="IPR038614">
    <property type="entry name" value="GK_N_sf"/>
</dbReference>
<sequence length="419" mass="45094">MPVMRKQLVASFQHALAQTHPAHLTQQHLPEETPALIVAVGKAAISMLEAARQRFAQAPFIAVPKAETGRAWPDASHGRILPASHPVPDERSVEAGQAILQAVSRLKPDDLLLLLISGGGSALMCAPWGISLAIKQDLTQALLRSGADIQEMNAVRKHVSALKGGRLAAATPARILALYLSDVPGDDLSVIASGPTVPDESTFADALEVLDKYRLEFPEVRAHLRQGLGGELPESPKPGDALFTRVENRLIGSNQTLLEAAQNYWQAQGYRAVILSDRFQGEARELARFHANLVQSIRTHGQPFRPPVVLLSGGEAGVTVRGSGRGGRNQEFLAWLGFYLGQAGLWALAADSDGIDGNTQAAGAIWQPDTWQRARGQGLDLKAQLQQNDSHGFFAAMNDLLVTGETANNLNDFRVLVVE</sequence>
<gene>
    <name evidence="3" type="ORF">MHY01S_22690</name>
</gene>
<feature type="domain" description="MOFRL-associated" evidence="2">
    <location>
        <begin position="8"/>
        <end position="224"/>
    </location>
</feature>
<organism evidence="3 4">
    <name type="scientific">Meiothermus hypogaeus NBRC 106114</name>
    <dbReference type="NCBI Taxonomy" id="1227553"/>
    <lineage>
        <taxon>Bacteria</taxon>
        <taxon>Thermotogati</taxon>
        <taxon>Deinococcota</taxon>
        <taxon>Deinococci</taxon>
        <taxon>Thermales</taxon>
        <taxon>Thermaceae</taxon>
        <taxon>Meiothermus</taxon>
    </lineage>
</organism>
<dbReference type="EMBL" id="BJXL01000077">
    <property type="protein sequence ID" value="GEM84103.1"/>
    <property type="molecule type" value="Genomic_DNA"/>
</dbReference>
<dbReference type="SUPFAM" id="SSF82544">
    <property type="entry name" value="GckA/TtuD-like"/>
    <property type="match status" value="1"/>
</dbReference>
<dbReference type="Proteomes" id="UP000321197">
    <property type="component" value="Unassembled WGS sequence"/>
</dbReference>
<dbReference type="InterPro" id="IPR037035">
    <property type="entry name" value="GK-like_C_sf"/>
</dbReference>
<evidence type="ECO:0000313" key="4">
    <source>
        <dbReference type="Proteomes" id="UP000321197"/>
    </source>
</evidence>
<feature type="domain" description="MOFRL" evidence="1">
    <location>
        <begin position="308"/>
        <end position="412"/>
    </location>
</feature>
<dbReference type="PANTHER" id="PTHR12227">
    <property type="entry name" value="GLYCERATE KINASE"/>
    <property type="match status" value="1"/>
</dbReference>
<evidence type="ECO:0000259" key="2">
    <source>
        <dbReference type="Pfam" id="PF13660"/>
    </source>
</evidence>
<dbReference type="Pfam" id="PF05161">
    <property type="entry name" value="MOFRL"/>
    <property type="match status" value="1"/>
</dbReference>
<name>A0A511R3A8_9DEIN</name>
<dbReference type="Gene3D" id="3.40.1480.10">
    <property type="entry name" value="MOFRL domain"/>
    <property type="match status" value="1"/>
</dbReference>
<dbReference type="Pfam" id="PF13660">
    <property type="entry name" value="DUF4147"/>
    <property type="match status" value="1"/>
</dbReference>
<dbReference type="GO" id="GO:0008887">
    <property type="term" value="F:glycerate kinase activity"/>
    <property type="evidence" value="ECO:0007669"/>
    <property type="project" value="InterPro"/>
</dbReference>
<dbReference type="Gene3D" id="3.40.50.10180">
    <property type="entry name" value="Glycerate kinase, MOFRL-like N-terminal domain"/>
    <property type="match status" value="1"/>
</dbReference>
<dbReference type="InterPro" id="IPR025286">
    <property type="entry name" value="MOFRL_assoc_dom"/>
</dbReference>
<dbReference type="GO" id="GO:0005737">
    <property type="term" value="C:cytoplasm"/>
    <property type="evidence" value="ECO:0007669"/>
    <property type="project" value="TreeGrafter"/>
</dbReference>
<reference evidence="3 4" key="1">
    <citation type="submission" date="2019-07" db="EMBL/GenBank/DDBJ databases">
        <title>Whole genome shotgun sequence of Meiothermus hypogaeus NBRC 106114.</title>
        <authorList>
            <person name="Hosoyama A."/>
            <person name="Uohara A."/>
            <person name="Ohji S."/>
            <person name="Ichikawa N."/>
        </authorList>
    </citation>
    <scope>NUCLEOTIDE SEQUENCE [LARGE SCALE GENOMIC DNA]</scope>
    <source>
        <strain evidence="3 4">NBRC 106114</strain>
    </source>
</reference>
<comment type="caution">
    <text evidence="3">The sequence shown here is derived from an EMBL/GenBank/DDBJ whole genome shotgun (WGS) entry which is preliminary data.</text>
</comment>
<evidence type="ECO:0000313" key="3">
    <source>
        <dbReference type="EMBL" id="GEM84103.1"/>
    </source>
</evidence>
<dbReference type="PANTHER" id="PTHR12227:SF0">
    <property type="entry name" value="GLYCERATE KINASE"/>
    <property type="match status" value="1"/>
</dbReference>
<proteinExistence type="predicted"/>
<accession>A0A511R3A8</accession>
<dbReference type="AlphaFoldDB" id="A0A511R3A8"/>
<dbReference type="InterPro" id="IPR007835">
    <property type="entry name" value="MOFRL"/>
</dbReference>
<evidence type="ECO:0000259" key="1">
    <source>
        <dbReference type="Pfam" id="PF05161"/>
    </source>
</evidence>